<dbReference type="InterPro" id="IPR038731">
    <property type="entry name" value="RgtA/B/C-like"/>
</dbReference>
<feature type="transmembrane region" description="Helical" evidence="8">
    <location>
        <begin position="161"/>
        <end position="191"/>
    </location>
</feature>
<feature type="transmembrane region" description="Helical" evidence="8">
    <location>
        <begin position="248"/>
        <end position="270"/>
    </location>
</feature>
<keyword evidence="6 8" id="KW-1133">Transmembrane helix</keyword>
<evidence type="ECO:0000256" key="5">
    <source>
        <dbReference type="ARBA" id="ARBA00022692"/>
    </source>
</evidence>
<feature type="transmembrane region" description="Helical" evidence="8">
    <location>
        <begin position="286"/>
        <end position="306"/>
    </location>
</feature>
<accession>A0ABV3Z1C2</accession>
<evidence type="ECO:0000256" key="8">
    <source>
        <dbReference type="SAM" id="Phobius"/>
    </source>
</evidence>
<feature type="transmembrane region" description="Helical" evidence="8">
    <location>
        <begin position="12"/>
        <end position="31"/>
    </location>
</feature>
<organism evidence="10 11">
    <name type="scientific">Hyphococcus lacteus</name>
    <dbReference type="NCBI Taxonomy" id="3143536"/>
    <lineage>
        <taxon>Bacteria</taxon>
        <taxon>Pseudomonadati</taxon>
        <taxon>Pseudomonadota</taxon>
        <taxon>Alphaproteobacteria</taxon>
        <taxon>Parvularculales</taxon>
        <taxon>Parvularculaceae</taxon>
        <taxon>Hyphococcus</taxon>
    </lineage>
</organism>
<comment type="caution">
    <text evidence="10">The sequence shown here is derived from an EMBL/GenBank/DDBJ whole genome shotgun (WGS) entry which is preliminary data.</text>
</comment>
<feature type="transmembrane region" description="Helical" evidence="8">
    <location>
        <begin position="111"/>
        <end position="141"/>
    </location>
</feature>
<evidence type="ECO:0000256" key="3">
    <source>
        <dbReference type="ARBA" id="ARBA00022676"/>
    </source>
</evidence>
<dbReference type="PANTHER" id="PTHR33908">
    <property type="entry name" value="MANNOSYLTRANSFERASE YKCB-RELATED"/>
    <property type="match status" value="1"/>
</dbReference>
<evidence type="ECO:0000256" key="7">
    <source>
        <dbReference type="ARBA" id="ARBA00023136"/>
    </source>
</evidence>
<evidence type="ECO:0000313" key="11">
    <source>
        <dbReference type="Proteomes" id="UP001560685"/>
    </source>
</evidence>
<evidence type="ECO:0000259" key="9">
    <source>
        <dbReference type="Pfam" id="PF13231"/>
    </source>
</evidence>
<evidence type="ECO:0000313" key="10">
    <source>
        <dbReference type="EMBL" id="MEX6632587.1"/>
    </source>
</evidence>
<proteinExistence type="predicted"/>
<dbReference type="PANTHER" id="PTHR33908:SF11">
    <property type="entry name" value="MEMBRANE PROTEIN"/>
    <property type="match status" value="1"/>
</dbReference>
<feature type="domain" description="Glycosyltransferase RgtA/B/C/D-like" evidence="9">
    <location>
        <begin position="59"/>
        <end position="220"/>
    </location>
</feature>
<sequence>MTQENTSIATTPLWRSFWAFAGALTLLRIITLTLSSAELGPDEAQYWYWSRDIDFGYYSKPPLIAWAIAATTDLFGNAPWAVRLSAPLLHFGAASFLYYTAKDLFSKQIAFWVGIGWLTVPGIILSSFLITTDALLLFFWSGAIYFLSQIFTGDQHKTANFAALGAMIGLGLLSKYAMIYFPVALGLMMIIPSLRQRFLRPQLALTAVVAFAFLLPNIIWNGLHEFQTLSHTADNANWGTSMFKPLSLLGFLTEQFAVFGIIPFAALIYIATKRSAWRDTASSNKALMLFILALTPLTVVTLQAFLSRAHANWAASAYPAAMLLVTWFLISRNKINLIMVNLAFNSVLIACFTIGVLNFSLIDQLGLSRTAKDIRGWQSQTDAIMARATGFDAIVIDDRYLIGEMLYHQRTTTMPIVALDANNKIDNHFEAFLAFDPIQTSRVLFVTTRDDAAHVDYRFGSITPMGTINTEIAPDMYRRYTLFALEDYFEPGSR</sequence>
<gene>
    <name evidence="10" type="ORF">ABFZ84_03415</name>
</gene>
<reference evidence="10 11" key="1">
    <citation type="submission" date="2024-05" db="EMBL/GenBank/DDBJ databases">
        <title>Three bacterial strains, DH-69, EH-24, and ECK-19 isolated from coastal sediments.</title>
        <authorList>
            <person name="Ye Y.-Q."/>
            <person name="Du Z.-J."/>
        </authorList>
    </citation>
    <scope>NUCLEOTIDE SEQUENCE [LARGE SCALE GENOMIC DNA]</scope>
    <source>
        <strain evidence="10 11">ECK-19</strain>
    </source>
</reference>
<dbReference type="Pfam" id="PF13231">
    <property type="entry name" value="PMT_2"/>
    <property type="match status" value="1"/>
</dbReference>
<keyword evidence="5 8" id="KW-0812">Transmembrane</keyword>
<name>A0ABV3Z1C2_9PROT</name>
<evidence type="ECO:0000256" key="4">
    <source>
        <dbReference type="ARBA" id="ARBA00022679"/>
    </source>
</evidence>
<protein>
    <submittedName>
        <fullName evidence="10">Glycosyltransferase family 39 protein</fullName>
    </submittedName>
</protein>
<evidence type="ECO:0000256" key="1">
    <source>
        <dbReference type="ARBA" id="ARBA00004651"/>
    </source>
</evidence>
<feature type="transmembrane region" description="Helical" evidence="8">
    <location>
        <begin position="312"/>
        <end position="330"/>
    </location>
</feature>
<keyword evidence="2" id="KW-1003">Cell membrane</keyword>
<keyword evidence="4" id="KW-0808">Transferase</keyword>
<feature type="transmembrane region" description="Helical" evidence="8">
    <location>
        <begin position="342"/>
        <end position="362"/>
    </location>
</feature>
<evidence type="ECO:0000256" key="2">
    <source>
        <dbReference type="ARBA" id="ARBA00022475"/>
    </source>
</evidence>
<dbReference type="EMBL" id="JBEHZE010000001">
    <property type="protein sequence ID" value="MEX6632587.1"/>
    <property type="molecule type" value="Genomic_DNA"/>
</dbReference>
<dbReference type="RefSeq" id="WP_369312509.1">
    <property type="nucleotide sequence ID" value="NZ_JBEHZE010000001.1"/>
</dbReference>
<evidence type="ECO:0000256" key="6">
    <source>
        <dbReference type="ARBA" id="ARBA00022989"/>
    </source>
</evidence>
<keyword evidence="7 8" id="KW-0472">Membrane</keyword>
<comment type="subcellular location">
    <subcellularLocation>
        <location evidence="1">Cell membrane</location>
        <topology evidence="1">Multi-pass membrane protein</topology>
    </subcellularLocation>
</comment>
<dbReference type="Proteomes" id="UP001560685">
    <property type="component" value="Unassembled WGS sequence"/>
</dbReference>
<dbReference type="InterPro" id="IPR050297">
    <property type="entry name" value="LipidA_mod_glycosyltrf_83"/>
</dbReference>
<feature type="transmembrane region" description="Helical" evidence="8">
    <location>
        <begin position="203"/>
        <end position="220"/>
    </location>
</feature>
<keyword evidence="3" id="KW-0328">Glycosyltransferase</keyword>
<keyword evidence="11" id="KW-1185">Reference proteome</keyword>